<organism evidence="8 9">
    <name type="scientific">Vulcaniibacterium tengchongense</name>
    <dbReference type="NCBI Taxonomy" id="1273429"/>
    <lineage>
        <taxon>Bacteria</taxon>
        <taxon>Pseudomonadati</taxon>
        <taxon>Pseudomonadota</taxon>
        <taxon>Gammaproteobacteria</taxon>
        <taxon>Lysobacterales</taxon>
        <taxon>Lysobacteraceae</taxon>
        <taxon>Vulcaniibacterium</taxon>
    </lineage>
</organism>
<keyword evidence="2" id="KW-0472">Membrane</keyword>
<dbReference type="Pfam" id="PF09864">
    <property type="entry name" value="MliC"/>
    <property type="match status" value="1"/>
</dbReference>
<evidence type="ECO:0000313" key="9">
    <source>
        <dbReference type="Proteomes" id="UP000269708"/>
    </source>
</evidence>
<dbReference type="PROSITE" id="PS51257">
    <property type="entry name" value="PROKAR_LIPOPROTEIN"/>
    <property type="match status" value="1"/>
</dbReference>
<evidence type="ECO:0000259" key="7">
    <source>
        <dbReference type="Pfam" id="PF09864"/>
    </source>
</evidence>
<reference evidence="8 9" key="1">
    <citation type="submission" date="2018-11" db="EMBL/GenBank/DDBJ databases">
        <title>Genomic Encyclopedia of Type Strains, Phase IV (KMG-IV): sequencing the most valuable type-strain genomes for metagenomic binning, comparative biology and taxonomic classification.</title>
        <authorList>
            <person name="Goeker M."/>
        </authorList>
    </citation>
    <scope>NUCLEOTIDE SEQUENCE [LARGE SCALE GENOMIC DNA]</scope>
    <source>
        <strain evidence="8 9">DSM 25623</strain>
    </source>
</reference>
<dbReference type="Proteomes" id="UP000269708">
    <property type="component" value="Unassembled WGS sequence"/>
</dbReference>
<feature type="compositionally biased region" description="Low complexity" evidence="5">
    <location>
        <begin position="42"/>
        <end position="59"/>
    </location>
</feature>
<dbReference type="Gene3D" id="2.40.128.200">
    <property type="match status" value="1"/>
</dbReference>
<feature type="chain" id="PRO_5017956180" evidence="6">
    <location>
        <begin position="24"/>
        <end position="237"/>
    </location>
</feature>
<sequence length="237" mass="24927">MDARFRRMRRLPIVAFACAAALAGCRTERDGGTARPVPAPPAAAASARAGASPPAAPASHWRCGEQRVRAEFDNAARRVALSLPGRALALPQAPAASGARYADGRGNEFWTKGEHGTLALAGETARECRREPTPREAAAARGVGFRAGGNEPGWYVEVGHGEAPALRAVLDYGERRLDLPHTAAAADGLAGTAADGTPVRLRIERTPCTDAMNGQRFPARAELRVGDRTYHGCGAFL</sequence>
<feature type="domain" description="C-type lysozyme inhibitor" evidence="7">
    <location>
        <begin position="61"/>
        <end position="124"/>
    </location>
</feature>
<evidence type="ECO:0000256" key="3">
    <source>
        <dbReference type="ARBA" id="ARBA00023139"/>
    </source>
</evidence>
<feature type="signal peptide" evidence="6">
    <location>
        <begin position="1"/>
        <end position="23"/>
    </location>
</feature>
<keyword evidence="1 6" id="KW-0732">Signal</keyword>
<protein>
    <submittedName>
        <fullName evidence="8">Membrane-bound lysozyme inhibitor of c-type lysozyme MliC</fullName>
    </submittedName>
</protein>
<dbReference type="AlphaFoldDB" id="A0A3N4VJK2"/>
<comment type="caution">
    <text evidence="8">The sequence shown here is derived from an EMBL/GenBank/DDBJ whole genome shotgun (WGS) entry which is preliminary data.</text>
</comment>
<dbReference type="InterPro" id="IPR018660">
    <property type="entry name" value="MliC"/>
</dbReference>
<dbReference type="EMBL" id="RKQN01000001">
    <property type="protein sequence ID" value="RPE81883.1"/>
    <property type="molecule type" value="Genomic_DNA"/>
</dbReference>
<evidence type="ECO:0000256" key="1">
    <source>
        <dbReference type="ARBA" id="ARBA00022729"/>
    </source>
</evidence>
<keyword evidence="9" id="KW-1185">Reference proteome</keyword>
<keyword evidence="3" id="KW-0564">Palmitate</keyword>
<dbReference type="InterPro" id="IPR036328">
    <property type="entry name" value="MliC_sf"/>
</dbReference>
<gene>
    <name evidence="8" type="ORF">EDC50_1085</name>
</gene>
<dbReference type="SUPFAM" id="SSF141488">
    <property type="entry name" value="YdhA-like"/>
    <property type="match status" value="1"/>
</dbReference>
<feature type="region of interest" description="Disordered" evidence="5">
    <location>
        <begin position="29"/>
        <end position="60"/>
    </location>
</feature>
<evidence type="ECO:0000256" key="4">
    <source>
        <dbReference type="ARBA" id="ARBA00023288"/>
    </source>
</evidence>
<proteinExistence type="predicted"/>
<name>A0A3N4VJK2_9GAMM</name>
<evidence type="ECO:0000256" key="2">
    <source>
        <dbReference type="ARBA" id="ARBA00023136"/>
    </source>
</evidence>
<keyword evidence="4" id="KW-0449">Lipoprotein</keyword>
<evidence type="ECO:0000256" key="5">
    <source>
        <dbReference type="SAM" id="MobiDB-lite"/>
    </source>
</evidence>
<evidence type="ECO:0000313" key="8">
    <source>
        <dbReference type="EMBL" id="RPE81883.1"/>
    </source>
</evidence>
<accession>A0A3N4VJK2</accession>
<evidence type="ECO:0000256" key="6">
    <source>
        <dbReference type="SAM" id="SignalP"/>
    </source>
</evidence>